<feature type="compositionally biased region" description="Low complexity" evidence="1">
    <location>
        <begin position="60"/>
        <end position="76"/>
    </location>
</feature>
<dbReference type="EnsemblPlants" id="AUR62023612-RA">
    <property type="protein sequence ID" value="AUR62023612-RA:cds"/>
    <property type="gene ID" value="AUR62023612"/>
</dbReference>
<proteinExistence type="predicted"/>
<feature type="compositionally biased region" description="Polar residues" evidence="1">
    <location>
        <begin position="21"/>
        <end position="30"/>
    </location>
</feature>
<feature type="compositionally biased region" description="Polar residues" evidence="1">
    <location>
        <begin position="343"/>
        <end position="355"/>
    </location>
</feature>
<protein>
    <submittedName>
        <fullName evidence="2">Uncharacterized protein</fullName>
    </submittedName>
</protein>
<feature type="region of interest" description="Disordered" evidence="1">
    <location>
        <begin position="1"/>
        <end position="113"/>
    </location>
</feature>
<name>A0A803M589_CHEQI</name>
<reference evidence="2" key="2">
    <citation type="submission" date="2021-03" db="UniProtKB">
        <authorList>
            <consortium name="EnsemblPlants"/>
        </authorList>
    </citation>
    <scope>IDENTIFICATION</scope>
</reference>
<dbReference type="OrthoDB" id="848545at2759"/>
<feature type="region of interest" description="Disordered" evidence="1">
    <location>
        <begin position="488"/>
        <end position="510"/>
    </location>
</feature>
<dbReference type="Gramene" id="AUR62023612-RA">
    <property type="protein sequence ID" value="AUR62023612-RA:cds"/>
    <property type="gene ID" value="AUR62023612"/>
</dbReference>
<sequence length="608" mass="64600">MDKSEPSLVPEWLRSTGGGTLNHQVSSSKSDGPLLALPKRNRNLNSSSYLDAPHSSVLERSSSTNSRRISSSNGSIKQDKNPYSPSFRNSARNHRAKDREKLGNPDNWDSEYSDPLASIIGGRFEKDTLRRSQSMISRRPDELMQHRSVLDLRNRGHNMNGNGTIGSPSAGTQKVSFDKDFPLLGTDERPSTPDIARVPSPGMSRAVQSLSIGTSPLIGCEGWTSALAEVPVAASNSIVSSPSLQPTPCAVGCPPSSASISGDAGTPNGLNMAEALVQGPVRPQNVPQQVVPTQRFEELPSVGSKKLIPMTSSMPKSSVLNPSDKLKPKTAARPNEGVAGPKNGQQQMPSLQPGSQVVRGGSGRADGLNPSSSKLLLLKPGREKVVSPALKDVPAQAMKATTVVNGPSTGSNPVASLPSKNPTHLKHSNSERKAPAYNMNGAQVVDKRLSHAQLQSRNDFFNLVRKKSKGGASAAAVDSGSVVSSIVQSSGEEKEVASGPASPTDKNSEVNCNGGTCDLAESFSDQRGSDLSHHELIHPEEELDFLRALGWEDDGGDDEGLTQEEINAFVEKYMKWRPESKLLQGLQLKMELNSPASCSTGASSDSSL</sequence>
<accession>A0A803M589</accession>
<feature type="compositionally biased region" description="Polar residues" evidence="1">
    <location>
        <begin position="157"/>
        <end position="174"/>
    </location>
</feature>
<organism evidence="2 3">
    <name type="scientific">Chenopodium quinoa</name>
    <name type="common">Quinoa</name>
    <dbReference type="NCBI Taxonomy" id="63459"/>
    <lineage>
        <taxon>Eukaryota</taxon>
        <taxon>Viridiplantae</taxon>
        <taxon>Streptophyta</taxon>
        <taxon>Embryophyta</taxon>
        <taxon>Tracheophyta</taxon>
        <taxon>Spermatophyta</taxon>
        <taxon>Magnoliopsida</taxon>
        <taxon>eudicotyledons</taxon>
        <taxon>Gunneridae</taxon>
        <taxon>Pentapetalae</taxon>
        <taxon>Caryophyllales</taxon>
        <taxon>Chenopodiaceae</taxon>
        <taxon>Chenopodioideae</taxon>
        <taxon>Atripliceae</taxon>
        <taxon>Chenopodium</taxon>
    </lineage>
</organism>
<feature type="region of interest" description="Disordered" evidence="1">
    <location>
        <begin position="155"/>
        <end position="174"/>
    </location>
</feature>
<evidence type="ECO:0000256" key="1">
    <source>
        <dbReference type="SAM" id="MobiDB-lite"/>
    </source>
</evidence>
<dbReference type="RefSeq" id="XP_021760493.1">
    <property type="nucleotide sequence ID" value="XM_021904801.1"/>
</dbReference>
<feature type="compositionally biased region" description="Polar residues" evidence="1">
    <location>
        <begin position="404"/>
        <end position="422"/>
    </location>
</feature>
<reference evidence="2" key="1">
    <citation type="journal article" date="2017" name="Nature">
        <title>The genome of Chenopodium quinoa.</title>
        <authorList>
            <person name="Jarvis D.E."/>
            <person name="Ho Y.S."/>
            <person name="Lightfoot D.J."/>
            <person name="Schmoeckel S.M."/>
            <person name="Li B."/>
            <person name="Borm T.J.A."/>
            <person name="Ohyanagi H."/>
            <person name="Mineta K."/>
            <person name="Michell C.T."/>
            <person name="Saber N."/>
            <person name="Kharbatia N.M."/>
            <person name="Rupper R.R."/>
            <person name="Sharp A.R."/>
            <person name="Dally N."/>
            <person name="Boughton B.A."/>
            <person name="Woo Y.H."/>
            <person name="Gao G."/>
            <person name="Schijlen E.G.W.M."/>
            <person name="Guo X."/>
            <person name="Momin A.A."/>
            <person name="Negrao S."/>
            <person name="Al-Babili S."/>
            <person name="Gehring C."/>
            <person name="Roessner U."/>
            <person name="Jung C."/>
            <person name="Murphy K."/>
            <person name="Arold S.T."/>
            <person name="Gojobori T."/>
            <person name="van der Linden C.G."/>
            <person name="van Loo E.N."/>
            <person name="Jellen E.N."/>
            <person name="Maughan P.J."/>
            <person name="Tester M."/>
        </authorList>
    </citation>
    <scope>NUCLEOTIDE SEQUENCE [LARGE SCALE GENOMIC DNA]</scope>
    <source>
        <strain evidence="2">cv. PI 614886</strain>
    </source>
</reference>
<dbReference type="OMA" id="AHHTRNK"/>
<dbReference type="PANTHER" id="PTHR34112">
    <property type="entry name" value="C-JUN-AMINO-TERMINAL KINASE-INTERACTING PROTEIN"/>
    <property type="match status" value="1"/>
</dbReference>
<feature type="compositionally biased region" description="Polar residues" evidence="1">
    <location>
        <begin position="81"/>
        <end position="90"/>
    </location>
</feature>
<dbReference type="AlphaFoldDB" id="A0A803M589"/>
<gene>
    <name evidence="2" type="primary">LOC110725310</name>
</gene>
<feature type="compositionally biased region" description="Polar residues" evidence="1">
    <location>
        <begin position="310"/>
        <end position="321"/>
    </location>
</feature>
<dbReference type="SMR" id="A0A803M589"/>
<keyword evidence="3" id="KW-1185">Reference proteome</keyword>
<dbReference type="PANTHER" id="PTHR34112:SF13">
    <property type="entry name" value="OS04G0448200 PROTEIN"/>
    <property type="match status" value="1"/>
</dbReference>
<evidence type="ECO:0000313" key="3">
    <source>
        <dbReference type="Proteomes" id="UP000596660"/>
    </source>
</evidence>
<dbReference type="Proteomes" id="UP000596660">
    <property type="component" value="Unplaced"/>
</dbReference>
<feature type="region of interest" description="Disordered" evidence="1">
    <location>
        <begin position="404"/>
        <end position="431"/>
    </location>
</feature>
<feature type="region of interest" description="Disordered" evidence="1">
    <location>
        <begin position="306"/>
        <end position="375"/>
    </location>
</feature>
<dbReference type="GeneID" id="110725310"/>
<dbReference type="KEGG" id="cqi:110725310"/>
<evidence type="ECO:0000313" key="2">
    <source>
        <dbReference type="EnsemblPlants" id="AUR62023612-RA:cds"/>
    </source>
</evidence>
<dbReference type="RefSeq" id="XP_021760492.1">
    <property type="nucleotide sequence ID" value="XM_021904800.1"/>
</dbReference>